<keyword evidence="12" id="KW-1185">Reference proteome</keyword>
<dbReference type="Pfam" id="PF25019">
    <property type="entry name" value="LRR_R13L1-DRL21"/>
    <property type="match status" value="1"/>
</dbReference>
<evidence type="ECO:0000256" key="4">
    <source>
        <dbReference type="ARBA" id="ARBA00022821"/>
    </source>
</evidence>
<evidence type="ECO:0000313" key="11">
    <source>
        <dbReference type="EMBL" id="GMN53583.1"/>
    </source>
</evidence>
<feature type="domain" description="NB-ARC" evidence="6">
    <location>
        <begin position="179"/>
        <end position="363"/>
    </location>
</feature>
<keyword evidence="4" id="KW-0611">Plant defense</keyword>
<dbReference type="AlphaFoldDB" id="A0AA88AEZ2"/>
<dbReference type="Gene3D" id="1.10.8.430">
    <property type="entry name" value="Helical domain of apoptotic protease-activating factors"/>
    <property type="match status" value="1"/>
</dbReference>
<dbReference type="PANTHER" id="PTHR36766">
    <property type="entry name" value="PLANT BROAD-SPECTRUM MILDEW RESISTANCE PROTEIN RPW8"/>
    <property type="match status" value="1"/>
</dbReference>
<dbReference type="PANTHER" id="PTHR36766:SF40">
    <property type="entry name" value="DISEASE RESISTANCE PROTEIN RGA3"/>
    <property type="match status" value="1"/>
</dbReference>
<dbReference type="Proteomes" id="UP001187192">
    <property type="component" value="Unassembled WGS sequence"/>
</dbReference>
<evidence type="ECO:0000256" key="3">
    <source>
        <dbReference type="ARBA" id="ARBA00022741"/>
    </source>
</evidence>
<keyword evidence="2" id="KW-0677">Repeat</keyword>
<gene>
    <name evidence="11" type="ORF">TIFTF001_022727</name>
</gene>
<feature type="domain" description="R13L1/DRL21-like LRR repeat region" evidence="10">
    <location>
        <begin position="1073"/>
        <end position="1135"/>
    </location>
</feature>
<dbReference type="GO" id="GO:0006952">
    <property type="term" value="P:defense response"/>
    <property type="evidence" value="ECO:0007669"/>
    <property type="project" value="UniProtKB-KW"/>
</dbReference>
<dbReference type="InterPro" id="IPR058922">
    <property type="entry name" value="WHD_DRP"/>
</dbReference>
<protein>
    <submittedName>
        <fullName evidence="11">Uncharacterized protein</fullName>
    </submittedName>
</protein>
<dbReference type="Pfam" id="PF23598">
    <property type="entry name" value="LRR_14"/>
    <property type="match status" value="1"/>
</dbReference>
<dbReference type="Gene3D" id="3.80.10.10">
    <property type="entry name" value="Ribonuclease Inhibitor"/>
    <property type="match status" value="3"/>
</dbReference>
<comment type="caution">
    <text evidence="11">The sequence shown here is derived from an EMBL/GenBank/DDBJ whole genome shotgun (WGS) entry which is preliminary data.</text>
</comment>
<evidence type="ECO:0000259" key="9">
    <source>
        <dbReference type="Pfam" id="PF23598"/>
    </source>
</evidence>
<dbReference type="GO" id="GO:0051707">
    <property type="term" value="P:response to other organism"/>
    <property type="evidence" value="ECO:0007669"/>
    <property type="project" value="UniProtKB-ARBA"/>
</dbReference>
<dbReference type="InterPro" id="IPR056789">
    <property type="entry name" value="LRR_R13L1-DRL21"/>
</dbReference>
<evidence type="ECO:0000256" key="2">
    <source>
        <dbReference type="ARBA" id="ARBA00022737"/>
    </source>
</evidence>
<reference evidence="11" key="1">
    <citation type="submission" date="2023-07" db="EMBL/GenBank/DDBJ databases">
        <title>draft genome sequence of fig (Ficus carica).</title>
        <authorList>
            <person name="Takahashi T."/>
            <person name="Nishimura K."/>
        </authorList>
    </citation>
    <scope>NUCLEOTIDE SEQUENCE</scope>
</reference>
<sequence>MAERSLSFVANRILGFLQSEDIKKMGPLGVASQQLLEGLKETISKLAPLLLDAEMKSFYDEVLKVWLMELGEVLYDADNLLDNLSAAALQRNLMTTTQRMTRATKQVWRTTFSLTSPNSTTASDQPSKVLKIEEIKKRLDEIASRRQDFFLEERNSTDGKVQVHPGPGDEVYERDDDGKKIVKMLLNQRETQQAGEGLVVMVLPIVGMGGLGKTKLAQYVFNDPRVQEHFGERIWVKGHFEETISVDFNIRKSVEQLPGASEAASVSSEENLSMKQLHQLLRKSLPGKRYLIVLDDVWNEDPDLWFQLKDVLQLVGARGSAIILTSRSLEVARIAGTIKPYELGPLSEEQSWTLFQRLAFRHRHSQDSKSSEMISIGREIARSCNGHPLLLRMIGSLLCHKKTVDKWWFFYEEEFSTIKEIFIQETMLKLRYDYLSSSLIHYIAYCSLFPKGHEIDVQTLIQLWMAQGFIHRRTSIDRPIEDVGYQYFLDLLDLHVFHQVTVDVWGSVTKCKMVDSMHDLATSAAGEHCLTLDSRSYNDDTQRRASHVSIGFNSSLTREVSAWLKGAEKLRSILFQSSSSAADTGRVADKMLDTTISGCRFLRVLDMHGLGITNVPSSISKLKYLTYLDLSENEHLTELPDSINELLILQTLKLSSCFELRKLPRDIGNLVNLRHLEIDGCYNLISLPRGIAGLTNLQTLSQVVLSEDASTRRDQLKQVRKLKNLRGELEIKYLKHGKDEIAMDEKWEVRSLSLEWESHASESDKDEKPLDREIFRDLEELSLKGFRGAALFQPSFPSNLVKLSLRRWVKGKNLSSLSQCTKLKVLVLDEISELEFVENDAVSSGMAFFPTLQELWLTELRNLKGWWGPSLVENQEYLLSFPCLSKLVIEDCPMLASMPLFPTLEEGLVLDSTCWDLFQLTVKPKSATAAAAAAAEESFPASLDWCKTSTSLEYQEYLPSFHCLSKFAIEDCQKSASMLLFPMLEGGLVMDSTCWYSFQHTVKPKSATAAAADEASSSSNIPLSPLSKLKNLCIVGIRGFNDSKAEEIAWNTLQSLKMLKFDSLPELATLPMGLQHISSLKELHVWRSGVTEIPAWIGNLTYLEKLVIRACPNIEKLPEEICRLKYLKTLEIEDCPTLIRRCEKGIGADWLTIQGIEKLQLGRITGR</sequence>
<dbReference type="InterPro" id="IPR032675">
    <property type="entry name" value="LRR_dom_sf"/>
</dbReference>
<keyword evidence="3" id="KW-0547">Nucleotide-binding</keyword>
<dbReference type="InterPro" id="IPR002182">
    <property type="entry name" value="NB-ARC"/>
</dbReference>
<dbReference type="SUPFAM" id="SSF52058">
    <property type="entry name" value="L domain-like"/>
    <property type="match status" value="1"/>
</dbReference>
<feature type="domain" description="Disease resistance protein winged helix" evidence="8">
    <location>
        <begin position="448"/>
        <end position="521"/>
    </location>
</feature>
<dbReference type="SUPFAM" id="SSF52047">
    <property type="entry name" value="RNI-like"/>
    <property type="match status" value="1"/>
</dbReference>
<dbReference type="Gene3D" id="1.20.5.4130">
    <property type="match status" value="1"/>
</dbReference>
<dbReference type="InterPro" id="IPR042197">
    <property type="entry name" value="Apaf_helical"/>
</dbReference>
<dbReference type="EMBL" id="BTGU01000047">
    <property type="protein sequence ID" value="GMN53583.1"/>
    <property type="molecule type" value="Genomic_DNA"/>
</dbReference>
<dbReference type="GO" id="GO:0043531">
    <property type="term" value="F:ADP binding"/>
    <property type="evidence" value="ECO:0007669"/>
    <property type="project" value="InterPro"/>
</dbReference>
<feature type="domain" description="Disease resistance R13L4/SHOC-2-like LRR" evidence="9">
    <location>
        <begin position="592"/>
        <end position="855"/>
    </location>
</feature>
<evidence type="ECO:0000256" key="1">
    <source>
        <dbReference type="ARBA" id="ARBA00022614"/>
    </source>
</evidence>
<dbReference type="GO" id="GO:0005524">
    <property type="term" value="F:ATP binding"/>
    <property type="evidence" value="ECO:0007669"/>
    <property type="project" value="UniProtKB-KW"/>
</dbReference>
<evidence type="ECO:0000259" key="10">
    <source>
        <dbReference type="Pfam" id="PF25019"/>
    </source>
</evidence>
<organism evidence="11 12">
    <name type="scientific">Ficus carica</name>
    <name type="common">Common fig</name>
    <dbReference type="NCBI Taxonomy" id="3494"/>
    <lineage>
        <taxon>Eukaryota</taxon>
        <taxon>Viridiplantae</taxon>
        <taxon>Streptophyta</taxon>
        <taxon>Embryophyta</taxon>
        <taxon>Tracheophyta</taxon>
        <taxon>Spermatophyta</taxon>
        <taxon>Magnoliopsida</taxon>
        <taxon>eudicotyledons</taxon>
        <taxon>Gunneridae</taxon>
        <taxon>Pentapetalae</taxon>
        <taxon>rosids</taxon>
        <taxon>fabids</taxon>
        <taxon>Rosales</taxon>
        <taxon>Moraceae</taxon>
        <taxon>Ficeae</taxon>
        <taxon>Ficus</taxon>
    </lineage>
</organism>
<evidence type="ECO:0000259" key="7">
    <source>
        <dbReference type="Pfam" id="PF18052"/>
    </source>
</evidence>
<dbReference type="InterPro" id="IPR041118">
    <property type="entry name" value="Rx_N"/>
</dbReference>
<dbReference type="InterPro" id="IPR055414">
    <property type="entry name" value="LRR_R13L4/SHOC2-like"/>
</dbReference>
<keyword evidence="5" id="KW-0067">ATP-binding</keyword>
<evidence type="ECO:0000259" key="6">
    <source>
        <dbReference type="Pfam" id="PF00931"/>
    </source>
</evidence>
<dbReference type="PRINTS" id="PR00364">
    <property type="entry name" value="DISEASERSIST"/>
</dbReference>
<dbReference type="Pfam" id="PF18052">
    <property type="entry name" value="Rx_N"/>
    <property type="match status" value="1"/>
</dbReference>
<feature type="domain" description="Disease resistance N-terminal" evidence="7">
    <location>
        <begin position="7"/>
        <end position="98"/>
    </location>
</feature>
<dbReference type="Pfam" id="PF23559">
    <property type="entry name" value="WHD_DRP"/>
    <property type="match status" value="1"/>
</dbReference>
<evidence type="ECO:0000313" key="12">
    <source>
        <dbReference type="Proteomes" id="UP001187192"/>
    </source>
</evidence>
<evidence type="ECO:0000256" key="5">
    <source>
        <dbReference type="ARBA" id="ARBA00022840"/>
    </source>
</evidence>
<keyword evidence="1" id="KW-0433">Leucine-rich repeat</keyword>
<dbReference type="SUPFAM" id="SSF52540">
    <property type="entry name" value="P-loop containing nucleoside triphosphate hydrolases"/>
    <property type="match status" value="1"/>
</dbReference>
<dbReference type="Gene3D" id="3.40.50.300">
    <property type="entry name" value="P-loop containing nucleotide triphosphate hydrolases"/>
    <property type="match status" value="1"/>
</dbReference>
<evidence type="ECO:0000259" key="8">
    <source>
        <dbReference type="Pfam" id="PF23559"/>
    </source>
</evidence>
<dbReference type="InterPro" id="IPR027417">
    <property type="entry name" value="P-loop_NTPase"/>
</dbReference>
<accession>A0AA88AEZ2</accession>
<dbReference type="Pfam" id="PF00931">
    <property type="entry name" value="NB-ARC"/>
    <property type="match status" value="1"/>
</dbReference>
<name>A0AA88AEZ2_FICCA</name>
<proteinExistence type="predicted"/>